<dbReference type="GO" id="GO:0102522">
    <property type="term" value="F:tRNA 4-demethylwyosine alpha-amino-alpha-carboxypropyltransferase activity"/>
    <property type="evidence" value="ECO:0007669"/>
    <property type="project" value="UniProtKB-EC"/>
</dbReference>
<comment type="pathway">
    <text evidence="1">tRNA modification; wybutosine-tRNA(Phe) biosynthesis.</text>
</comment>
<evidence type="ECO:0000256" key="2">
    <source>
        <dbReference type="ARBA" id="ARBA00022603"/>
    </source>
</evidence>
<evidence type="ECO:0000256" key="1">
    <source>
        <dbReference type="ARBA" id="ARBA00004797"/>
    </source>
</evidence>
<dbReference type="UniPathway" id="UPA00375"/>
<dbReference type="SUPFAM" id="SSF117281">
    <property type="entry name" value="Kelch motif"/>
    <property type="match status" value="1"/>
</dbReference>
<dbReference type="InterPro" id="IPR029063">
    <property type="entry name" value="SAM-dependent_MTases_sf"/>
</dbReference>
<evidence type="ECO:0000256" key="5">
    <source>
        <dbReference type="ARBA" id="ARBA00022694"/>
    </source>
</evidence>
<dbReference type="Gene3D" id="3.30.1960.10">
    <property type="entry name" value="tRNA wybutosine-synthesizing-like"/>
    <property type="match status" value="1"/>
</dbReference>
<evidence type="ECO:0000256" key="7">
    <source>
        <dbReference type="ARBA" id="ARBA00049400"/>
    </source>
</evidence>
<sequence length="1082" mass="116277">MDVVKRTRDFDQNKARILIDMQGGEGGGGKDRSKKGSLDAPIVGLVGIINAHKDYVTTSSCSGRIALFEDVDGVVCHKSGGKWLLSSHSQVTTQAVRAALKSCKARGQEGGSVTLKQEPLVLHIECRDMFSAERLLKVGVGSGFRESGISLGKKRALVAIRTGANSLEMPLVLDGIIVATDAGLEALIALANRKFNLNVKRTERFANAFAAACRSDNSPAHPLSPGSSRPFQLAQSTSVEREEGAGQEAEDSLRSLRWVKAEATPESQALRRWGHSLSRAGKGVYWMFGGWCSQPAGRRNDLIELKVSGTRLCVRPLAPHAASPAPRQREKHAALVLPASHSSDTPVLLIFGGRASPSQALGDLWAFDGKKGWRELSPSGPPPRARWSHSITLLHGGRLLVYGGRDRNMVFGGVLHFLSRSEDGLWSWSEERQEPSSFGPEALPPLFAHTTSDVSCSDKGTKLLLWGGLRDLSGRVFQRGGILVDLAVRACFPLLAGEPGRYAHSATALGTSVVITGGVLADEARCGVVLVLEMGKDHRFAKVIRIASPFPRALQAPPLVHHATAPVGRRGAQCDSQGALLVIGGGVQTFAFSPVFAPPLMLLPPSWPAFAAGLVKTCGAEPAPVAENTASKASKRTPLPRPPPCPCLLTSTASAKLLKTALERGGLFDKRRRIGRSTSVPGRVAIPILSNDTNASLLEELKALCSPTPIAAPASEYISQPVRLFLEALRGRRPSEVVQGWCEEDAPYGALALNSQRLCLQAALRNALEVSGLSPSLVTERLLTSLHVERLGDVLLLERDHPFQEASLWAPAYPALWPALLTVFPGATRVARMAPIQPGTKRRSQVALMYPPPTPEDEDLPPGPGGPGWVTVRENGLRYSLDITKNMFSSGNVSEKARIARMDCSGQTVVDLYAGIGYYTLPLAVHGRASRVIACEWNPDALYALRHNLRSNGVEGVVEVLEGDNRLSTRSLPDRVAHRVHLGLIPSSEEGWPIAARLLRAEGGMLHVHGNMLESVAAAWVARVEDVFRGRGRELGRPWADRVECVHLERVKSYAPSVWHFVADVQCGGSLLANGQGVGVTS</sequence>
<dbReference type="GO" id="GO:0005737">
    <property type="term" value="C:cytoplasm"/>
    <property type="evidence" value="ECO:0007669"/>
    <property type="project" value="TreeGrafter"/>
</dbReference>
<dbReference type="CDD" id="cd02440">
    <property type="entry name" value="AdoMet_MTases"/>
    <property type="match status" value="1"/>
</dbReference>
<reference evidence="10 11" key="1">
    <citation type="submission" date="2019-01" db="EMBL/GenBank/DDBJ databases">
        <title>Nuclear Genome Assembly of the Microalgal Biofuel strain Nannochloropsis salina CCMP1776.</title>
        <authorList>
            <person name="Hovde B."/>
        </authorList>
    </citation>
    <scope>NUCLEOTIDE SEQUENCE [LARGE SCALE GENOMIC DNA]</scope>
    <source>
        <strain evidence="10 11">CCMP1776</strain>
    </source>
</reference>
<feature type="region of interest" description="Disordered" evidence="8">
    <location>
        <begin position="217"/>
        <end position="252"/>
    </location>
</feature>
<keyword evidence="11" id="KW-1185">Reference proteome</keyword>
<dbReference type="PANTHER" id="PTHR23245">
    <property type="entry name" value="TRNA METHYLTRANSFERASE"/>
    <property type="match status" value="1"/>
</dbReference>
<dbReference type="AlphaFoldDB" id="A0A4D9CVP9"/>
<evidence type="ECO:0000313" key="11">
    <source>
        <dbReference type="Proteomes" id="UP000355283"/>
    </source>
</evidence>
<dbReference type="InterPro" id="IPR056743">
    <property type="entry name" value="TRM5-TYW2-like_MTfase"/>
</dbReference>
<gene>
    <name evidence="10" type="ORF">NSK_007885</name>
</gene>
<keyword evidence="4" id="KW-0949">S-adenosyl-L-methionine</keyword>
<dbReference type="InterPro" id="IPR003827">
    <property type="entry name" value="tRNA_yW-synthesising"/>
</dbReference>
<dbReference type="Pfam" id="PF24681">
    <property type="entry name" value="Kelch_KLHDC2_KLHL20_DRC7"/>
    <property type="match status" value="1"/>
</dbReference>
<dbReference type="OrthoDB" id="263283at2759"/>
<dbReference type="Proteomes" id="UP000355283">
    <property type="component" value="Unassembled WGS sequence"/>
</dbReference>
<dbReference type="Gene3D" id="2.120.10.80">
    <property type="entry name" value="Kelch-type beta propeller"/>
    <property type="match status" value="1"/>
</dbReference>
<proteinExistence type="predicted"/>
<comment type="catalytic activity">
    <reaction evidence="6">
        <text>4-demethyl-7-[(3S)-3-amino-3-carboxypropyl]wyosine(37) in tRNA(Phe) + S-adenosyl-L-methionine = 7-[(3S)-3-amino-3-carboxypropyl]wyosine(37) in tRNA(Phe) + S-adenosyl-L-homocysteine + H(+)</text>
        <dbReference type="Rhea" id="RHEA:36635"/>
        <dbReference type="Rhea" id="RHEA-COMP:10378"/>
        <dbReference type="Rhea" id="RHEA-COMP:10379"/>
        <dbReference type="ChEBI" id="CHEBI:15378"/>
        <dbReference type="ChEBI" id="CHEBI:57856"/>
        <dbReference type="ChEBI" id="CHEBI:59789"/>
        <dbReference type="ChEBI" id="CHEBI:73543"/>
        <dbReference type="ChEBI" id="CHEBI:73550"/>
        <dbReference type="EC" id="2.1.1.282"/>
    </reaction>
</comment>
<dbReference type="Pfam" id="PF02475">
    <property type="entry name" value="TRM5-TYW2_MTfase"/>
    <property type="match status" value="1"/>
</dbReference>
<evidence type="ECO:0000256" key="6">
    <source>
        <dbReference type="ARBA" id="ARBA00049202"/>
    </source>
</evidence>
<protein>
    <recommendedName>
        <fullName evidence="9">SAM-dependent methyltransferase TRM5/TYW2-type domain-containing protein</fullName>
    </recommendedName>
</protein>
<evidence type="ECO:0000313" key="10">
    <source>
        <dbReference type="EMBL" id="TFJ80708.1"/>
    </source>
</evidence>
<dbReference type="GO" id="GO:0008175">
    <property type="term" value="F:tRNA methyltransferase activity"/>
    <property type="evidence" value="ECO:0007669"/>
    <property type="project" value="TreeGrafter"/>
</dbReference>
<dbReference type="FunFam" id="3.40.50.150:FF:000131">
    <property type="entry name" value="tRNA wybutosine-synthesizing protein 2/3/4"/>
    <property type="match status" value="1"/>
</dbReference>
<comment type="caution">
    <text evidence="10">The sequence shown here is derived from an EMBL/GenBank/DDBJ whole genome shotgun (WGS) entry which is preliminary data.</text>
</comment>
<feature type="compositionally biased region" description="Polar residues" evidence="8">
    <location>
        <begin position="225"/>
        <end position="238"/>
    </location>
</feature>
<dbReference type="SUPFAM" id="SSF111278">
    <property type="entry name" value="SSo0622-like"/>
    <property type="match status" value="1"/>
</dbReference>
<feature type="region of interest" description="Disordered" evidence="8">
    <location>
        <begin position="626"/>
        <end position="645"/>
    </location>
</feature>
<evidence type="ECO:0000256" key="3">
    <source>
        <dbReference type="ARBA" id="ARBA00022679"/>
    </source>
</evidence>
<keyword evidence="5" id="KW-0819">tRNA processing</keyword>
<dbReference type="Gene3D" id="3.40.50.150">
    <property type="entry name" value="Vaccinia Virus protein VP39"/>
    <property type="match status" value="1"/>
</dbReference>
<dbReference type="EMBL" id="SDOX01000158">
    <property type="protein sequence ID" value="TFJ80708.1"/>
    <property type="molecule type" value="Genomic_DNA"/>
</dbReference>
<keyword evidence="2" id="KW-0489">Methyltransferase</keyword>
<name>A0A4D9CVP9_9STRA</name>
<dbReference type="GO" id="GO:0030488">
    <property type="term" value="P:tRNA methylation"/>
    <property type="evidence" value="ECO:0007669"/>
    <property type="project" value="TreeGrafter"/>
</dbReference>
<evidence type="ECO:0000256" key="4">
    <source>
        <dbReference type="ARBA" id="ARBA00022691"/>
    </source>
</evidence>
<accession>A0A4D9CVP9</accession>
<dbReference type="Pfam" id="PF02676">
    <property type="entry name" value="TYW3"/>
    <property type="match status" value="1"/>
</dbReference>
<evidence type="ECO:0000259" key="9">
    <source>
        <dbReference type="PROSITE" id="PS51684"/>
    </source>
</evidence>
<comment type="catalytic activity">
    <reaction evidence="7">
        <text>4-demethylwyosine(37) in tRNA(Phe) + S-adenosyl-L-methionine = 4-demethyl-7-[(3S)-3-amino-3-carboxypropyl]wyosine(37) in tRNA(Phe) + S-methyl-5'-thioadenosine + H(+)</text>
        <dbReference type="Rhea" id="RHEA:36355"/>
        <dbReference type="Rhea" id="RHEA-COMP:10164"/>
        <dbReference type="Rhea" id="RHEA-COMP:10378"/>
        <dbReference type="ChEBI" id="CHEBI:15378"/>
        <dbReference type="ChEBI" id="CHEBI:17509"/>
        <dbReference type="ChEBI" id="CHEBI:59789"/>
        <dbReference type="ChEBI" id="CHEBI:64315"/>
        <dbReference type="ChEBI" id="CHEBI:73550"/>
        <dbReference type="EC" id="2.5.1.114"/>
    </reaction>
</comment>
<dbReference type="InterPro" id="IPR030382">
    <property type="entry name" value="MeTrfase_TRM5/TYW2"/>
</dbReference>
<dbReference type="PROSITE" id="PS51684">
    <property type="entry name" value="SAM_MT_TRM5_TYW2"/>
    <property type="match status" value="1"/>
</dbReference>
<dbReference type="InterPro" id="IPR036602">
    <property type="entry name" value="tRNA_yW-synthesising-like_sf"/>
</dbReference>
<keyword evidence="3" id="KW-0808">Transferase</keyword>
<dbReference type="PANTHER" id="PTHR23245:SF25">
    <property type="entry name" value="TRNA WYBUTOSINE-SYNTHESIZING PROTEIN 2 HOMOLOG"/>
    <property type="match status" value="1"/>
</dbReference>
<dbReference type="GO" id="GO:0031591">
    <property type="term" value="P:wybutosine biosynthetic process"/>
    <property type="evidence" value="ECO:0007669"/>
    <property type="project" value="TreeGrafter"/>
</dbReference>
<dbReference type="InterPro" id="IPR015915">
    <property type="entry name" value="Kelch-typ_b-propeller"/>
</dbReference>
<organism evidence="10 11">
    <name type="scientific">Nannochloropsis salina CCMP1776</name>
    <dbReference type="NCBI Taxonomy" id="1027361"/>
    <lineage>
        <taxon>Eukaryota</taxon>
        <taxon>Sar</taxon>
        <taxon>Stramenopiles</taxon>
        <taxon>Ochrophyta</taxon>
        <taxon>Eustigmatophyceae</taxon>
        <taxon>Eustigmatales</taxon>
        <taxon>Monodopsidaceae</taxon>
        <taxon>Microchloropsis</taxon>
        <taxon>Microchloropsis salina</taxon>
    </lineage>
</organism>
<feature type="domain" description="SAM-dependent methyltransferase TRM5/TYW2-type" evidence="9">
    <location>
        <begin position="788"/>
        <end position="1069"/>
    </location>
</feature>
<evidence type="ECO:0000256" key="8">
    <source>
        <dbReference type="SAM" id="MobiDB-lite"/>
    </source>
</evidence>
<dbReference type="SUPFAM" id="SSF53335">
    <property type="entry name" value="S-adenosyl-L-methionine-dependent methyltransferases"/>
    <property type="match status" value="1"/>
</dbReference>